<feature type="region of interest" description="Disordered" evidence="10">
    <location>
        <begin position="58"/>
        <end position="82"/>
    </location>
</feature>
<dbReference type="InterPro" id="IPR031127">
    <property type="entry name" value="E3_UB_ligase_RBR"/>
</dbReference>
<proteinExistence type="predicted"/>
<dbReference type="Pfam" id="PF01485">
    <property type="entry name" value="IBR"/>
    <property type="match status" value="1"/>
</dbReference>
<dbReference type="AlphaFoldDB" id="A0A6A6ZD74"/>
<evidence type="ECO:0000256" key="10">
    <source>
        <dbReference type="SAM" id="MobiDB-lite"/>
    </source>
</evidence>
<evidence type="ECO:0000259" key="12">
    <source>
        <dbReference type="PROSITE" id="PS51873"/>
    </source>
</evidence>
<evidence type="ECO:0000256" key="4">
    <source>
        <dbReference type="ARBA" id="ARBA00022723"/>
    </source>
</evidence>
<evidence type="ECO:0000256" key="2">
    <source>
        <dbReference type="ARBA" id="ARBA00012251"/>
    </source>
</evidence>
<dbReference type="PROSITE" id="PS51873">
    <property type="entry name" value="TRIAD"/>
    <property type="match status" value="1"/>
</dbReference>
<feature type="domain" description="RING-type" evidence="11">
    <location>
        <begin position="103"/>
        <end position="141"/>
    </location>
</feature>
<name>A0A6A6ZD74_9PLEO</name>
<accession>A0A6A6ZD74</accession>
<evidence type="ECO:0000313" key="13">
    <source>
        <dbReference type="EMBL" id="KAF2818264.1"/>
    </source>
</evidence>
<reference evidence="13" key="1">
    <citation type="journal article" date="2020" name="Stud. Mycol.">
        <title>101 Dothideomycetes genomes: a test case for predicting lifestyles and emergence of pathogens.</title>
        <authorList>
            <person name="Haridas S."/>
            <person name="Albert R."/>
            <person name="Binder M."/>
            <person name="Bloem J."/>
            <person name="Labutti K."/>
            <person name="Salamov A."/>
            <person name="Andreopoulos B."/>
            <person name="Baker S."/>
            <person name="Barry K."/>
            <person name="Bills G."/>
            <person name="Bluhm B."/>
            <person name="Cannon C."/>
            <person name="Castanera R."/>
            <person name="Culley D."/>
            <person name="Daum C."/>
            <person name="Ezra D."/>
            <person name="Gonzalez J."/>
            <person name="Henrissat B."/>
            <person name="Kuo A."/>
            <person name="Liang C."/>
            <person name="Lipzen A."/>
            <person name="Lutzoni F."/>
            <person name="Magnuson J."/>
            <person name="Mondo S."/>
            <person name="Nolan M."/>
            <person name="Ohm R."/>
            <person name="Pangilinan J."/>
            <person name="Park H.-J."/>
            <person name="Ramirez L."/>
            <person name="Alfaro M."/>
            <person name="Sun H."/>
            <person name="Tritt A."/>
            <person name="Yoshinaga Y."/>
            <person name="Zwiers L.-H."/>
            <person name="Turgeon B."/>
            <person name="Goodwin S."/>
            <person name="Spatafora J."/>
            <person name="Crous P."/>
            <person name="Grigoriev I."/>
        </authorList>
    </citation>
    <scope>NUCLEOTIDE SEQUENCE</scope>
    <source>
        <strain evidence="13">CBS 113818</strain>
    </source>
</reference>
<feature type="domain" description="RING-type" evidence="12">
    <location>
        <begin position="99"/>
        <end position="276"/>
    </location>
</feature>
<evidence type="ECO:0000256" key="9">
    <source>
        <dbReference type="PROSITE-ProRule" id="PRU00175"/>
    </source>
</evidence>
<dbReference type="InterPro" id="IPR002867">
    <property type="entry name" value="IBR_dom"/>
</dbReference>
<organism evidence="13 14">
    <name type="scientific">Ophiobolus disseminans</name>
    <dbReference type="NCBI Taxonomy" id="1469910"/>
    <lineage>
        <taxon>Eukaryota</taxon>
        <taxon>Fungi</taxon>
        <taxon>Dikarya</taxon>
        <taxon>Ascomycota</taxon>
        <taxon>Pezizomycotina</taxon>
        <taxon>Dothideomycetes</taxon>
        <taxon>Pleosporomycetidae</taxon>
        <taxon>Pleosporales</taxon>
        <taxon>Pleosporineae</taxon>
        <taxon>Phaeosphaeriaceae</taxon>
        <taxon>Ophiobolus</taxon>
    </lineage>
</organism>
<dbReference type="PANTHER" id="PTHR11685">
    <property type="entry name" value="RBR FAMILY RING FINGER AND IBR DOMAIN-CONTAINING"/>
    <property type="match status" value="1"/>
</dbReference>
<dbReference type="PROSITE" id="PS50089">
    <property type="entry name" value="ZF_RING_2"/>
    <property type="match status" value="1"/>
</dbReference>
<keyword evidence="3" id="KW-0808">Transferase</keyword>
<sequence>MDLDTIQLPLPPTRNRRQHLTLSPKAGAPRFLDSKNATSLQERLDCRLAQRLQQEEHDANYEVQSLGAQRGRSSGRYSQGTQDDPIDLELDLKVGFGNDVHECFVCSDGFSGTELPSLTDCSHPPHTCSGCFADWGEAKCPESNCKVMLTYYEIQQIATSEIFEKYDTFIAPNFRWCRRCDFGQIHTSGEGENIFTCALCGHKVCVIHEDTWHEGETCAEYEHRSSPHRAQDKIAQEAAINRLSKKCPGRNCIYNIEKNNGCDHMTCMLNEHAEMT</sequence>
<dbReference type="Gene3D" id="1.20.120.1750">
    <property type="match status" value="1"/>
</dbReference>
<keyword evidence="8" id="KW-0862">Zinc</keyword>
<dbReference type="InterPro" id="IPR044066">
    <property type="entry name" value="TRIAD_supradom"/>
</dbReference>
<keyword evidence="6 9" id="KW-0863">Zinc-finger</keyword>
<gene>
    <name evidence="13" type="ORF">CC86DRAFT_434951</name>
</gene>
<keyword evidence="14" id="KW-1185">Reference proteome</keyword>
<keyword evidence="7" id="KW-0833">Ubl conjugation pathway</keyword>
<keyword evidence="5" id="KW-0677">Repeat</keyword>
<evidence type="ECO:0000256" key="6">
    <source>
        <dbReference type="ARBA" id="ARBA00022771"/>
    </source>
</evidence>
<dbReference type="Gene3D" id="3.30.40.10">
    <property type="entry name" value="Zinc/RING finger domain, C3HC4 (zinc finger)"/>
    <property type="match status" value="1"/>
</dbReference>
<dbReference type="EC" id="2.3.2.31" evidence="2"/>
<protein>
    <recommendedName>
        <fullName evidence="2">RBR-type E3 ubiquitin transferase</fullName>
        <ecNumber evidence="2">2.3.2.31</ecNumber>
    </recommendedName>
</protein>
<evidence type="ECO:0000256" key="7">
    <source>
        <dbReference type="ARBA" id="ARBA00022786"/>
    </source>
</evidence>
<dbReference type="GO" id="GO:0061630">
    <property type="term" value="F:ubiquitin protein ligase activity"/>
    <property type="evidence" value="ECO:0007669"/>
    <property type="project" value="UniProtKB-EC"/>
</dbReference>
<keyword evidence="4" id="KW-0479">Metal-binding</keyword>
<evidence type="ECO:0000256" key="5">
    <source>
        <dbReference type="ARBA" id="ARBA00022737"/>
    </source>
</evidence>
<feature type="region of interest" description="Disordered" evidence="10">
    <location>
        <begin position="1"/>
        <end position="33"/>
    </location>
</feature>
<evidence type="ECO:0000256" key="8">
    <source>
        <dbReference type="ARBA" id="ARBA00022833"/>
    </source>
</evidence>
<dbReference type="EMBL" id="MU006255">
    <property type="protein sequence ID" value="KAF2818264.1"/>
    <property type="molecule type" value="Genomic_DNA"/>
</dbReference>
<dbReference type="CDD" id="cd20335">
    <property type="entry name" value="BRcat_RBR"/>
    <property type="match status" value="1"/>
</dbReference>
<feature type="compositionally biased region" description="Polar residues" evidence="10">
    <location>
        <begin position="62"/>
        <end position="82"/>
    </location>
</feature>
<dbReference type="GO" id="GO:0016567">
    <property type="term" value="P:protein ubiquitination"/>
    <property type="evidence" value="ECO:0007669"/>
    <property type="project" value="InterPro"/>
</dbReference>
<evidence type="ECO:0000313" key="14">
    <source>
        <dbReference type="Proteomes" id="UP000799424"/>
    </source>
</evidence>
<dbReference type="Proteomes" id="UP000799424">
    <property type="component" value="Unassembled WGS sequence"/>
</dbReference>
<dbReference type="InterPro" id="IPR001841">
    <property type="entry name" value="Znf_RING"/>
</dbReference>
<dbReference type="SUPFAM" id="SSF57850">
    <property type="entry name" value="RING/U-box"/>
    <property type="match status" value="3"/>
</dbReference>
<evidence type="ECO:0000256" key="3">
    <source>
        <dbReference type="ARBA" id="ARBA00022679"/>
    </source>
</evidence>
<evidence type="ECO:0000256" key="1">
    <source>
        <dbReference type="ARBA" id="ARBA00001798"/>
    </source>
</evidence>
<dbReference type="InterPro" id="IPR013083">
    <property type="entry name" value="Znf_RING/FYVE/PHD"/>
</dbReference>
<dbReference type="OrthoDB" id="1431934at2759"/>
<dbReference type="GO" id="GO:0008270">
    <property type="term" value="F:zinc ion binding"/>
    <property type="evidence" value="ECO:0007669"/>
    <property type="project" value="UniProtKB-KW"/>
</dbReference>
<comment type="catalytic activity">
    <reaction evidence="1">
        <text>[E2 ubiquitin-conjugating enzyme]-S-ubiquitinyl-L-cysteine + [acceptor protein]-L-lysine = [E2 ubiquitin-conjugating enzyme]-L-cysteine + [acceptor protein]-N(6)-ubiquitinyl-L-lysine.</text>
        <dbReference type="EC" id="2.3.2.31"/>
    </reaction>
</comment>
<evidence type="ECO:0000259" key="11">
    <source>
        <dbReference type="PROSITE" id="PS50089"/>
    </source>
</evidence>